<protein>
    <submittedName>
        <fullName evidence="2">DUF1218 domain-containing protein</fullName>
    </submittedName>
</protein>
<evidence type="ECO:0000313" key="2">
    <source>
        <dbReference type="EMBL" id="TKB96453.1"/>
    </source>
</evidence>
<gene>
    <name evidence="2" type="ORF">FA045_18370</name>
</gene>
<organism evidence="2 3">
    <name type="scientific">Pedobacter cryotolerans</name>
    <dbReference type="NCBI Taxonomy" id="2571270"/>
    <lineage>
        <taxon>Bacteria</taxon>
        <taxon>Pseudomonadati</taxon>
        <taxon>Bacteroidota</taxon>
        <taxon>Sphingobacteriia</taxon>
        <taxon>Sphingobacteriales</taxon>
        <taxon>Sphingobacteriaceae</taxon>
        <taxon>Pedobacter</taxon>
    </lineage>
</organism>
<reference evidence="2 3" key="1">
    <citation type="submission" date="2019-04" db="EMBL/GenBank/DDBJ databases">
        <title>Pedobacter sp. AR-2-6 sp. nov., isolated from Arctic soil.</title>
        <authorList>
            <person name="Dahal R.H."/>
            <person name="Kim D.-U."/>
        </authorList>
    </citation>
    <scope>NUCLEOTIDE SEQUENCE [LARGE SCALE GENOMIC DNA]</scope>
    <source>
        <strain evidence="2 3">AR-2-6</strain>
    </source>
</reference>
<evidence type="ECO:0000256" key="1">
    <source>
        <dbReference type="SAM" id="Phobius"/>
    </source>
</evidence>
<dbReference type="Proteomes" id="UP000310477">
    <property type="component" value="Unassembled WGS sequence"/>
</dbReference>
<dbReference type="AlphaFoldDB" id="A0A4U1BVE0"/>
<keyword evidence="1" id="KW-0812">Transmembrane</keyword>
<sequence length="54" mass="6140">MESSVCAFAKLNPSTKSNVIVICFILCWISLLMTVSLFHQAIVYNGYNEEVQQR</sequence>
<dbReference type="EMBL" id="SWBO01000019">
    <property type="protein sequence ID" value="TKB96453.1"/>
    <property type="molecule type" value="Genomic_DNA"/>
</dbReference>
<keyword evidence="1" id="KW-0472">Membrane</keyword>
<proteinExistence type="predicted"/>
<accession>A0A4U1BVE0</accession>
<feature type="transmembrane region" description="Helical" evidence="1">
    <location>
        <begin position="19"/>
        <end position="38"/>
    </location>
</feature>
<comment type="caution">
    <text evidence="2">The sequence shown here is derived from an EMBL/GenBank/DDBJ whole genome shotgun (WGS) entry which is preliminary data.</text>
</comment>
<keyword evidence="1" id="KW-1133">Transmembrane helix</keyword>
<name>A0A4U1BVE0_9SPHI</name>
<evidence type="ECO:0000313" key="3">
    <source>
        <dbReference type="Proteomes" id="UP000310477"/>
    </source>
</evidence>
<keyword evidence="3" id="KW-1185">Reference proteome</keyword>